<feature type="transmembrane region" description="Helical" evidence="1">
    <location>
        <begin position="180"/>
        <end position="203"/>
    </location>
</feature>
<reference evidence="3" key="2">
    <citation type="submission" date="2015-09" db="EMBL/GenBank/DDBJ databases">
        <title>Draft genome sequence of a multidrug-resistant Chryseobacterium indologenes isolate from Malaysia.</title>
        <authorList>
            <person name="Yu C.Y."/>
            <person name="Ang G.Y."/>
            <person name="Chan K.-G."/>
        </authorList>
    </citation>
    <scope>NUCLEOTIDE SEQUENCE [LARGE SCALE GENOMIC DNA]</scope>
    <source>
        <strain evidence="3">CI_885</strain>
    </source>
</reference>
<keyword evidence="1" id="KW-0812">Transmembrane</keyword>
<gene>
    <name evidence="2" type="ORF">AOB46_20215</name>
</gene>
<accession>A0A0N1KQW8</accession>
<evidence type="ECO:0000313" key="3">
    <source>
        <dbReference type="Proteomes" id="UP000037953"/>
    </source>
</evidence>
<feature type="transmembrane region" description="Helical" evidence="1">
    <location>
        <begin position="148"/>
        <end position="168"/>
    </location>
</feature>
<evidence type="ECO:0008006" key="4">
    <source>
        <dbReference type="Google" id="ProtNLM"/>
    </source>
</evidence>
<dbReference type="OrthoDB" id="1261025at2"/>
<feature type="transmembrane region" description="Helical" evidence="1">
    <location>
        <begin position="37"/>
        <end position="58"/>
    </location>
</feature>
<keyword evidence="1" id="KW-1133">Transmembrane helix</keyword>
<feature type="transmembrane region" description="Helical" evidence="1">
    <location>
        <begin position="91"/>
        <end position="112"/>
    </location>
</feature>
<sequence length="207" mass="23867">MTEFFKAILFLNYGLLLCVIILGAARYRILNPKEKQYFYCIAFLFFIELLNLILPYVFKLNDTSFIYPFYIAGEFFLLSTLFIRKLDASKYFVGLAGVLAVGLMTAKYAFNYPGNSDIAKVVSNIIIVCLSGFTLLREINGASAKNRFLLVDASIFFYYSVSVFFFIIQHQLANLSDDDFYFMLSINNILLSILYCSFIYTFIKLKK</sequence>
<name>A0A0N1KQW8_CHRID</name>
<reference evidence="2 3" key="1">
    <citation type="journal article" date="2015" name="Genom Data">
        <title>Draft genome sequence of a multidrug-resistant Chryseobacterium indologenes isolate from Malaysia.</title>
        <authorList>
            <person name="Yu C.Y."/>
            <person name="Ang G.Y."/>
            <person name="Cheng H.J."/>
            <person name="Cheong Y.M."/>
            <person name="Yin W.F."/>
            <person name="Chan K.G."/>
        </authorList>
    </citation>
    <scope>NUCLEOTIDE SEQUENCE [LARGE SCALE GENOMIC DNA]</scope>
    <source>
        <strain evidence="2 3">CI_885</strain>
    </source>
</reference>
<proteinExistence type="predicted"/>
<evidence type="ECO:0000256" key="1">
    <source>
        <dbReference type="SAM" id="Phobius"/>
    </source>
</evidence>
<dbReference type="Proteomes" id="UP000037953">
    <property type="component" value="Unassembled WGS sequence"/>
</dbReference>
<dbReference type="AlphaFoldDB" id="A0A0N1KQW8"/>
<keyword evidence="1" id="KW-0472">Membrane</keyword>
<feature type="transmembrane region" description="Helical" evidence="1">
    <location>
        <begin position="64"/>
        <end position="84"/>
    </location>
</feature>
<comment type="caution">
    <text evidence="2">The sequence shown here is derived from an EMBL/GenBank/DDBJ whole genome shotgun (WGS) entry which is preliminary data.</text>
</comment>
<feature type="transmembrane region" description="Helical" evidence="1">
    <location>
        <begin position="6"/>
        <end position="25"/>
    </location>
</feature>
<feature type="transmembrane region" description="Helical" evidence="1">
    <location>
        <begin position="118"/>
        <end position="136"/>
    </location>
</feature>
<dbReference type="RefSeq" id="WP_062702782.1">
    <property type="nucleotide sequence ID" value="NZ_LJOD01000019.1"/>
</dbReference>
<dbReference type="PATRIC" id="fig|253.9.peg.2014"/>
<protein>
    <recommendedName>
        <fullName evidence="4">YhhN-like protein</fullName>
    </recommendedName>
</protein>
<evidence type="ECO:0000313" key="2">
    <source>
        <dbReference type="EMBL" id="KPE49315.1"/>
    </source>
</evidence>
<organism evidence="2 3">
    <name type="scientific">Chryseobacterium indologenes</name>
    <name type="common">Flavobacterium indologenes</name>
    <dbReference type="NCBI Taxonomy" id="253"/>
    <lineage>
        <taxon>Bacteria</taxon>
        <taxon>Pseudomonadati</taxon>
        <taxon>Bacteroidota</taxon>
        <taxon>Flavobacteriia</taxon>
        <taxon>Flavobacteriales</taxon>
        <taxon>Weeksellaceae</taxon>
        <taxon>Chryseobacterium group</taxon>
        <taxon>Chryseobacterium</taxon>
    </lineage>
</organism>
<dbReference type="EMBL" id="LJOD01000019">
    <property type="protein sequence ID" value="KPE49315.1"/>
    <property type="molecule type" value="Genomic_DNA"/>
</dbReference>